<dbReference type="AlphaFoldDB" id="A0A1D3CRE3"/>
<dbReference type="VEuPathDB" id="ToxoDB:cyc_04338"/>
<dbReference type="EMBL" id="JROU02002245">
    <property type="protein sequence ID" value="OEH73771.1"/>
    <property type="molecule type" value="Genomic_DNA"/>
</dbReference>
<name>A0A1D3CRE3_9EIME</name>
<reference evidence="1 2" key="1">
    <citation type="journal article" date="2016" name="BMC Genomics">
        <title>Comparative genomics reveals Cyclospora cayetanensis possesses coccidia-like metabolism and invasion components but unique surface antigens.</title>
        <authorList>
            <person name="Liu S."/>
            <person name="Wang L."/>
            <person name="Zheng H."/>
            <person name="Xu Z."/>
            <person name="Roellig D.M."/>
            <person name="Li N."/>
            <person name="Frace M.A."/>
            <person name="Tang K."/>
            <person name="Arrowood M.J."/>
            <person name="Moss D.M."/>
            <person name="Zhang L."/>
            <person name="Feng Y."/>
            <person name="Xiao L."/>
        </authorList>
    </citation>
    <scope>NUCLEOTIDE SEQUENCE [LARGE SCALE GENOMIC DNA]</scope>
    <source>
        <strain evidence="1 2">CHN_HEN01</strain>
    </source>
</reference>
<proteinExistence type="predicted"/>
<dbReference type="Proteomes" id="UP000095192">
    <property type="component" value="Unassembled WGS sequence"/>
</dbReference>
<accession>A0A1D3CRE3</accession>
<dbReference type="InParanoid" id="A0A1D3CRE3"/>
<gene>
    <name evidence="1" type="ORF">cyc_04338</name>
</gene>
<sequence length="83" mass="8858">MQSLADATTAAEQSVDALTYPQLTDDPDQLALPGYLAKGQVYGFVVIDVTAAGKLHDRIKRLTSALKPFSEFFVSAIQKSGAV</sequence>
<protein>
    <submittedName>
        <fullName evidence="1">Uncharacterized protein</fullName>
    </submittedName>
</protein>
<keyword evidence="2" id="KW-1185">Reference proteome</keyword>
<evidence type="ECO:0000313" key="2">
    <source>
        <dbReference type="Proteomes" id="UP000095192"/>
    </source>
</evidence>
<evidence type="ECO:0000313" key="1">
    <source>
        <dbReference type="EMBL" id="OEH73771.1"/>
    </source>
</evidence>
<organism evidence="1 2">
    <name type="scientific">Cyclospora cayetanensis</name>
    <dbReference type="NCBI Taxonomy" id="88456"/>
    <lineage>
        <taxon>Eukaryota</taxon>
        <taxon>Sar</taxon>
        <taxon>Alveolata</taxon>
        <taxon>Apicomplexa</taxon>
        <taxon>Conoidasida</taxon>
        <taxon>Coccidia</taxon>
        <taxon>Eucoccidiorida</taxon>
        <taxon>Eimeriorina</taxon>
        <taxon>Eimeriidae</taxon>
        <taxon>Cyclospora</taxon>
    </lineage>
</organism>
<comment type="caution">
    <text evidence="1">The sequence shown here is derived from an EMBL/GenBank/DDBJ whole genome shotgun (WGS) entry which is preliminary data.</text>
</comment>